<comment type="cofactor">
    <cofactor evidence="6 9">
        <name>Ni cation</name>
        <dbReference type="ChEBI" id="CHEBI:25516"/>
    </cofactor>
    <text evidence="6 9">Binds 2 nickel ions per subunit.</text>
</comment>
<evidence type="ECO:0000256" key="7">
    <source>
        <dbReference type="NCBIfam" id="TIGR01792"/>
    </source>
</evidence>
<dbReference type="SUPFAM" id="SSF51556">
    <property type="entry name" value="Metallo-dependent hydrolases"/>
    <property type="match status" value="1"/>
</dbReference>
<sequence length="573" mass="60322">MTELHRAVYADLFGPTTGDRIRLADTDLLVEIEEDRCGGPGRAGDEAVFGGGKVIRESMGQARTTRAEGAPDTVITGVVVLDHWGIVKADLGIRDGRITALGKAGNPDTMDGVHPDLVIGPETEIIAGNGKILTAGAVDTHVHFISPTLIDQALSSGITTLVGGGTGPAEGTKATTVTPGPWHLARMFAALENAPVNIGLLGKGNTMSREAMHSQLRGGALGFKIHEDWGATPAVIDACLSVCDETGTQLAIHTDTLNEAGFVGDTLAAIGGRSIHAYHTEGAGGGHAPDIITVVSEPHVLPSSTNPTRPHTVNTIEEHLDMLMVCHHLNPAVPEDLAFAESRIRPSTIAAEDVLHDLGAISILSSDSQAMGRIGEVILRTWQTAHVMKVRRGALAGDGRADNHRARRYVAKYTINPAVAQGLDGEIGSVEPGKLADLVLWEPAFFGVKPQLVIKGGQIAYAQMGDANASIPTPQPVLPRPMFGAYGKAPAANSLNFVAQAALDDGLPERLGLAKEFTAIKSTRRVGKADMRENSALPDVRVDPDTFTVTIDGEAVEPAPAAELPMAQRYFLF</sequence>
<feature type="domain" description="Urease" evidence="11">
    <location>
        <begin position="136"/>
        <end position="573"/>
    </location>
</feature>
<dbReference type="RefSeq" id="WP_394323736.1">
    <property type="nucleotide sequence ID" value="NZ_JBHMQV010000009.1"/>
</dbReference>
<protein>
    <recommendedName>
        <fullName evidence="6 7">Urease subunit alpha</fullName>
        <ecNumber evidence="6 7">3.5.1.5</ecNumber>
    </recommendedName>
    <alternativeName>
        <fullName evidence="6">Urea amidohydrolase subunit alpha</fullName>
    </alternativeName>
</protein>
<evidence type="ECO:0000256" key="5">
    <source>
        <dbReference type="ARBA" id="ARBA00047778"/>
    </source>
</evidence>
<comment type="caution">
    <text evidence="12">The sequence shown here is derived from an EMBL/GenBank/DDBJ whole genome shotgun (WGS) entry which is preliminary data.</text>
</comment>
<dbReference type="Pfam" id="PF01979">
    <property type="entry name" value="Amidohydro_1"/>
    <property type="match status" value="1"/>
</dbReference>
<name>A0ABV6TV73_9ACTN</name>
<dbReference type="Proteomes" id="UP001589887">
    <property type="component" value="Unassembled WGS sequence"/>
</dbReference>
<dbReference type="InterPro" id="IPR005848">
    <property type="entry name" value="Urease_asu"/>
</dbReference>
<evidence type="ECO:0000256" key="3">
    <source>
        <dbReference type="ARBA" id="ARBA00022723"/>
    </source>
</evidence>
<evidence type="ECO:0000256" key="6">
    <source>
        <dbReference type="HAMAP-Rule" id="MF_01953"/>
    </source>
</evidence>
<comment type="catalytic activity">
    <reaction evidence="5 6 9">
        <text>urea + 2 H2O + H(+) = hydrogencarbonate + 2 NH4(+)</text>
        <dbReference type="Rhea" id="RHEA:20557"/>
        <dbReference type="ChEBI" id="CHEBI:15377"/>
        <dbReference type="ChEBI" id="CHEBI:15378"/>
        <dbReference type="ChEBI" id="CHEBI:16199"/>
        <dbReference type="ChEBI" id="CHEBI:17544"/>
        <dbReference type="ChEBI" id="CHEBI:28938"/>
        <dbReference type="EC" id="3.5.1.5"/>
    </reaction>
</comment>
<dbReference type="EMBL" id="JBHMQV010000009">
    <property type="protein sequence ID" value="MFC0849686.1"/>
    <property type="molecule type" value="Genomic_DNA"/>
</dbReference>
<reference evidence="12 13" key="1">
    <citation type="submission" date="2024-09" db="EMBL/GenBank/DDBJ databases">
        <authorList>
            <person name="Sun Q."/>
            <person name="Mori K."/>
        </authorList>
    </citation>
    <scope>NUCLEOTIDE SEQUENCE [LARGE SCALE GENOMIC DNA]</scope>
    <source>
        <strain evidence="12 13">JCM 4557</strain>
    </source>
</reference>
<dbReference type="PANTHER" id="PTHR43440">
    <property type="entry name" value="UREASE"/>
    <property type="match status" value="1"/>
</dbReference>
<keyword evidence="13" id="KW-1185">Reference proteome</keyword>
<keyword evidence="3 6" id="KW-0479">Metal-binding</keyword>
<evidence type="ECO:0000256" key="4">
    <source>
        <dbReference type="ARBA" id="ARBA00022801"/>
    </source>
</evidence>
<proteinExistence type="inferred from homology"/>
<organism evidence="12 13">
    <name type="scientific">Streptomyces noboritoensis</name>
    <dbReference type="NCBI Taxonomy" id="67337"/>
    <lineage>
        <taxon>Bacteria</taxon>
        <taxon>Bacillati</taxon>
        <taxon>Actinomycetota</taxon>
        <taxon>Actinomycetes</taxon>
        <taxon>Kitasatosporales</taxon>
        <taxon>Streptomycetaceae</taxon>
        <taxon>Streptomyces</taxon>
    </lineage>
</organism>
<evidence type="ECO:0000313" key="12">
    <source>
        <dbReference type="EMBL" id="MFC0849686.1"/>
    </source>
</evidence>
<dbReference type="PRINTS" id="PR01752">
    <property type="entry name" value="UREASE"/>
</dbReference>
<dbReference type="PROSITE" id="PS51368">
    <property type="entry name" value="UREASE_3"/>
    <property type="match status" value="1"/>
</dbReference>
<evidence type="ECO:0000259" key="11">
    <source>
        <dbReference type="PROSITE" id="PS51368"/>
    </source>
</evidence>
<keyword evidence="2 6" id="KW-0533">Nickel</keyword>
<comment type="PTM">
    <text evidence="6">Carboxylation allows a single lysine to coordinate two nickel ions.</text>
</comment>
<evidence type="ECO:0000256" key="8">
    <source>
        <dbReference type="PROSITE-ProRule" id="PRU00700"/>
    </source>
</evidence>
<feature type="binding site" evidence="6">
    <location>
        <position position="253"/>
    </location>
    <ligand>
        <name>Ni(2+)</name>
        <dbReference type="ChEBI" id="CHEBI:49786"/>
        <label>2</label>
    </ligand>
</feature>
<dbReference type="CDD" id="cd00375">
    <property type="entry name" value="Urease_alpha"/>
    <property type="match status" value="1"/>
</dbReference>
<dbReference type="InterPro" id="IPR029754">
    <property type="entry name" value="Urease_Ni-bd"/>
</dbReference>
<evidence type="ECO:0000256" key="2">
    <source>
        <dbReference type="ARBA" id="ARBA00022596"/>
    </source>
</evidence>
<dbReference type="InterPro" id="IPR032466">
    <property type="entry name" value="Metal_Hydrolase"/>
</dbReference>
<comment type="subcellular location">
    <subcellularLocation>
        <location evidence="6 8">Cytoplasm</location>
    </subcellularLocation>
</comment>
<comment type="subunit">
    <text evidence="6">May form a heterohexamer of 3 UreC (alpha) and 3 UreAB (gamma/beta) subunits. May also form a heterotrimer of UreA (gamma), UreB (beta) and UreC (alpha) subunits. Three heterotrimers associate to form the active enzyme.</text>
</comment>
<dbReference type="NCBIfam" id="NF009685">
    <property type="entry name" value="PRK13206.1"/>
    <property type="match status" value="1"/>
</dbReference>
<keyword evidence="6 8" id="KW-0963">Cytoplasm</keyword>
<dbReference type="NCBIfam" id="TIGR01792">
    <property type="entry name" value="urease_alph"/>
    <property type="match status" value="1"/>
</dbReference>
<comment type="pathway">
    <text evidence="1 6">Nitrogen metabolism; urea degradation; CO(2) and NH(3) from urea (urease route): step 1/1.</text>
</comment>
<dbReference type="HAMAP" id="MF_01953">
    <property type="entry name" value="Urease_alpha"/>
    <property type="match status" value="1"/>
</dbReference>
<evidence type="ECO:0000256" key="9">
    <source>
        <dbReference type="RuleBase" id="RU000510"/>
    </source>
</evidence>
<dbReference type="InterPro" id="IPR017950">
    <property type="entry name" value="Urease_AS"/>
</dbReference>
<dbReference type="InterPro" id="IPR011612">
    <property type="entry name" value="Urease_alpha_N_dom"/>
</dbReference>
<feature type="binding site" evidence="6">
    <location>
        <position position="367"/>
    </location>
    <ligand>
        <name>Ni(2+)</name>
        <dbReference type="ChEBI" id="CHEBI:49786"/>
        <label>1</label>
    </ligand>
</feature>
<evidence type="ECO:0000256" key="10">
    <source>
        <dbReference type="RuleBase" id="RU004158"/>
    </source>
</evidence>
<feature type="binding site" evidence="6 8">
    <location>
        <position position="226"/>
    </location>
    <ligand>
        <name>substrate</name>
    </ligand>
</feature>
<keyword evidence="4 6" id="KW-0378">Hydrolase</keyword>
<feature type="binding site" evidence="6">
    <location>
        <position position="141"/>
    </location>
    <ligand>
        <name>Ni(2+)</name>
        <dbReference type="ChEBI" id="CHEBI:49786"/>
        <label>1</label>
    </ligand>
</feature>
<comment type="similarity">
    <text evidence="6 10">Belongs to the metallo-dependent hydrolases superfamily. Urease alpha subunit family.</text>
</comment>
<evidence type="ECO:0000256" key="1">
    <source>
        <dbReference type="ARBA" id="ARBA00004897"/>
    </source>
</evidence>
<feature type="binding site" description="via carbamate group" evidence="6">
    <location>
        <position position="224"/>
    </location>
    <ligand>
        <name>Ni(2+)</name>
        <dbReference type="ChEBI" id="CHEBI:49786"/>
        <label>2</label>
    </ligand>
</feature>
<dbReference type="Gene3D" id="2.30.40.10">
    <property type="entry name" value="Urease, subunit C, domain 1"/>
    <property type="match status" value="1"/>
</dbReference>
<feature type="modified residue" description="N6-carboxylysine" evidence="6">
    <location>
        <position position="224"/>
    </location>
</feature>
<dbReference type="InterPro" id="IPR017951">
    <property type="entry name" value="Urease_asu_c"/>
</dbReference>
<dbReference type="Pfam" id="PF00449">
    <property type="entry name" value="Urease_alpha"/>
    <property type="match status" value="1"/>
</dbReference>
<feature type="binding site" evidence="6">
    <location>
        <position position="143"/>
    </location>
    <ligand>
        <name>Ni(2+)</name>
        <dbReference type="ChEBI" id="CHEBI:49786"/>
        <label>1</label>
    </ligand>
</feature>
<dbReference type="InterPro" id="IPR050112">
    <property type="entry name" value="Urease_alpha_subunit"/>
</dbReference>
<dbReference type="PANTHER" id="PTHR43440:SF1">
    <property type="entry name" value="UREASE"/>
    <property type="match status" value="1"/>
</dbReference>
<dbReference type="PROSITE" id="PS01120">
    <property type="entry name" value="UREASE_1"/>
    <property type="match status" value="1"/>
</dbReference>
<dbReference type="PROSITE" id="PS00145">
    <property type="entry name" value="UREASE_2"/>
    <property type="match status" value="1"/>
</dbReference>
<dbReference type="InterPro" id="IPR011059">
    <property type="entry name" value="Metal-dep_hydrolase_composite"/>
</dbReference>
<evidence type="ECO:0000313" key="13">
    <source>
        <dbReference type="Proteomes" id="UP001589887"/>
    </source>
</evidence>
<accession>A0ABV6TV73</accession>
<dbReference type="Gene3D" id="3.20.20.140">
    <property type="entry name" value="Metal-dependent hydrolases"/>
    <property type="match status" value="1"/>
</dbReference>
<dbReference type="SUPFAM" id="SSF51338">
    <property type="entry name" value="Composite domain of metallo-dependent hydrolases"/>
    <property type="match status" value="2"/>
</dbReference>
<dbReference type="InterPro" id="IPR006680">
    <property type="entry name" value="Amidohydro-rel"/>
</dbReference>
<feature type="binding site" description="via carbamate group" evidence="6">
    <location>
        <position position="224"/>
    </location>
    <ligand>
        <name>Ni(2+)</name>
        <dbReference type="ChEBI" id="CHEBI:49786"/>
        <label>1</label>
    </ligand>
</feature>
<feature type="binding site" evidence="6">
    <location>
        <position position="279"/>
    </location>
    <ligand>
        <name>Ni(2+)</name>
        <dbReference type="ChEBI" id="CHEBI:49786"/>
        <label>2</label>
    </ligand>
</feature>
<feature type="active site" description="Proton donor" evidence="6 8">
    <location>
        <position position="327"/>
    </location>
</feature>
<gene>
    <name evidence="6" type="primary">ureC</name>
    <name evidence="12" type="ORF">ACFH04_39100</name>
</gene>
<dbReference type="EC" id="3.5.1.5" evidence="6 7"/>
<dbReference type="NCBIfam" id="NF009686">
    <property type="entry name" value="PRK13207.1"/>
    <property type="match status" value="1"/>
</dbReference>